<proteinExistence type="predicted"/>
<dbReference type="AlphaFoldDB" id="A0A2A2KKU9"/>
<accession>A0A2A2KKU9</accession>
<name>A0A2A2KKU9_9BILA</name>
<keyword evidence="4" id="KW-1185">Reference proteome</keyword>
<evidence type="ECO:0000256" key="1">
    <source>
        <dbReference type="SAM" id="MobiDB-lite"/>
    </source>
</evidence>
<feature type="transmembrane region" description="Helical" evidence="2">
    <location>
        <begin position="12"/>
        <end position="34"/>
    </location>
</feature>
<evidence type="ECO:0000313" key="3">
    <source>
        <dbReference type="EMBL" id="PAV74527.1"/>
    </source>
</evidence>
<sequence length="219" mass="23924">MKITDETIFNPFKAATLIRVFVVIGVGLLLIGGWEVGSRRANSDGDSEVQIISEVKGGAKPPGTTGSSSTMRSSRTPKSTSTTKPPGDQKSVERNVRVWEWIEKTGKPRDPNRTWFKLGANYSQAKAGDIREDALNHFMVAWKKDDRVGWNPNVPPKFCPPESINAEVAKSDDQKSVIQSMYQCNSQIGTGILQLPTKATTFDIGFGLDGLTVALPELT</sequence>
<feature type="compositionally biased region" description="Low complexity" evidence="1">
    <location>
        <begin position="56"/>
        <end position="86"/>
    </location>
</feature>
<dbReference type="EMBL" id="LIAE01008319">
    <property type="protein sequence ID" value="PAV74527.1"/>
    <property type="molecule type" value="Genomic_DNA"/>
</dbReference>
<keyword evidence="2" id="KW-0472">Membrane</keyword>
<organism evidence="3 4">
    <name type="scientific">Diploscapter pachys</name>
    <dbReference type="NCBI Taxonomy" id="2018661"/>
    <lineage>
        <taxon>Eukaryota</taxon>
        <taxon>Metazoa</taxon>
        <taxon>Ecdysozoa</taxon>
        <taxon>Nematoda</taxon>
        <taxon>Chromadorea</taxon>
        <taxon>Rhabditida</taxon>
        <taxon>Rhabditina</taxon>
        <taxon>Rhabditomorpha</taxon>
        <taxon>Rhabditoidea</taxon>
        <taxon>Rhabditidae</taxon>
        <taxon>Diploscapter</taxon>
    </lineage>
</organism>
<gene>
    <name evidence="3" type="ORF">WR25_26805</name>
</gene>
<keyword evidence="2" id="KW-0812">Transmembrane</keyword>
<dbReference type="Proteomes" id="UP000218231">
    <property type="component" value="Unassembled WGS sequence"/>
</dbReference>
<reference evidence="3 4" key="1">
    <citation type="journal article" date="2017" name="Curr. Biol.">
        <title>Genome architecture and evolution of a unichromosomal asexual nematode.</title>
        <authorList>
            <person name="Fradin H."/>
            <person name="Zegar C."/>
            <person name="Gutwein M."/>
            <person name="Lucas J."/>
            <person name="Kovtun M."/>
            <person name="Corcoran D."/>
            <person name="Baugh L.R."/>
            <person name="Kiontke K."/>
            <person name="Gunsalus K."/>
            <person name="Fitch D.H."/>
            <person name="Piano F."/>
        </authorList>
    </citation>
    <scope>NUCLEOTIDE SEQUENCE [LARGE SCALE GENOMIC DNA]</scope>
    <source>
        <strain evidence="3">PF1309</strain>
    </source>
</reference>
<protein>
    <submittedName>
        <fullName evidence="3">Uncharacterized protein</fullName>
    </submittedName>
</protein>
<keyword evidence="2" id="KW-1133">Transmembrane helix</keyword>
<comment type="caution">
    <text evidence="3">The sequence shown here is derived from an EMBL/GenBank/DDBJ whole genome shotgun (WGS) entry which is preliminary data.</text>
</comment>
<evidence type="ECO:0000256" key="2">
    <source>
        <dbReference type="SAM" id="Phobius"/>
    </source>
</evidence>
<evidence type="ECO:0000313" key="4">
    <source>
        <dbReference type="Proteomes" id="UP000218231"/>
    </source>
</evidence>
<feature type="region of interest" description="Disordered" evidence="1">
    <location>
        <begin position="53"/>
        <end position="95"/>
    </location>
</feature>